<protein>
    <recommendedName>
        <fullName evidence="3">Transposase</fullName>
    </recommendedName>
</protein>
<dbReference type="AlphaFoldDB" id="A0A923MK72"/>
<dbReference type="RefSeq" id="WP_187016294.1">
    <property type="nucleotide sequence ID" value="NZ_JACOQI010000035.1"/>
</dbReference>
<name>A0A923MK72_9FIRM</name>
<evidence type="ECO:0000313" key="1">
    <source>
        <dbReference type="EMBL" id="MBC5772155.1"/>
    </source>
</evidence>
<evidence type="ECO:0000313" key="2">
    <source>
        <dbReference type="Proteomes" id="UP000620327"/>
    </source>
</evidence>
<proteinExistence type="predicted"/>
<evidence type="ECO:0008006" key="3">
    <source>
        <dbReference type="Google" id="ProtNLM"/>
    </source>
</evidence>
<reference evidence="1" key="1">
    <citation type="submission" date="2020-08" db="EMBL/GenBank/DDBJ databases">
        <title>Genome public.</title>
        <authorList>
            <person name="Liu C."/>
            <person name="Sun Q."/>
        </authorList>
    </citation>
    <scope>NUCLEOTIDE SEQUENCE</scope>
    <source>
        <strain evidence="1">BX15</strain>
    </source>
</reference>
<comment type="caution">
    <text evidence="1">The sequence shown here is derived from an EMBL/GenBank/DDBJ whole genome shotgun (WGS) entry which is preliminary data.</text>
</comment>
<dbReference type="Proteomes" id="UP000620327">
    <property type="component" value="Unassembled WGS sequence"/>
</dbReference>
<accession>A0A923MK72</accession>
<sequence>MRDLLYDALRDADTSVEAFEESVSSENVYQHCGITRTANPRGRPPKKKAGEKA</sequence>
<organism evidence="1 2">
    <name type="scientific">Dysosmobacter segnis</name>
    <dbReference type="NCBI Taxonomy" id="2763042"/>
    <lineage>
        <taxon>Bacteria</taxon>
        <taxon>Bacillati</taxon>
        <taxon>Bacillota</taxon>
        <taxon>Clostridia</taxon>
        <taxon>Eubacteriales</taxon>
        <taxon>Oscillospiraceae</taxon>
        <taxon>Dysosmobacter</taxon>
    </lineage>
</organism>
<keyword evidence="2" id="KW-1185">Reference proteome</keyword>
<dbReference type="EMBL" id="JACOQI010000035">
    <property type="protein sequence ID" value="MBC5772155.1"/>
    <property type="molecule type" value="Genomic_DNA"/>
</dbReference>
<gene>
    <name evidence="1" type="ORF">H8Z83_17880</name>
</gene>